<dbReference type="CDD" id="cd22338">
    <property type="entry name" value="NaeI-like"/>
    <property type="match status" value="1"/>
</dbReference>
<feature type="compositionally biased region" description="Basic and acidic residues" evidence="4">
    <location>
        <begin position="290"/>
        <end position="317"/>
    </location>
</feature>
<reference evidence="6 7" key="1">
    <citation type="submission" date="2016-10" db="EMBL/GenBank/DDBJ databases">
        <title>Genome sequence of Streptomyces sp. MUSC 1.</title>
        <authorList>
            <person name="Lee L.-H."/>
            <person name="Ser H.-L."/>
            <person name="Law J.W.-F."/>
        </authorList>
    </citation>
    <scope>NUCLEOTIDE SEQUENCE [LARGE SCALE GENOMIC DNA]</scope>
    <source>
        <strain evidence="6 7">MUSC 1</strain>
    </source>
</reference>
<evidence type="ECO:0000256" key="4">
    <source>
        <dbReference type="SAM" id="MobiDB-lite"/>
    </source>
</evidence>
<feature type="region of interest" description="Disordered" evidence="4">
    <location>
        <begin position="290"/>
        <end position="332"/>
    </location>
</feature>
<dbReference type="SUPFAM" id="SSF52980">
    <property type="entry name" value="Restriction endonuclease-like"/>
    <property type="match status" value="1"/>
</dbReference>
<dbReference type="Pfam" id="PF09126">
    <property type="entry name" value="NaeI"/>
    <property type="match status" value="1"/>
</dbReference>
<keyword evidence="2 6" id="KW-0255">Endonuclease</keyword>
<dbReference type="InterPro" id="IPR015210">
    <property type="entry name" value="NaeI"/>
</dbReference>
<protein>
    <submittedName>
        <fullName evidence="6">Restriction endonuclease</fullName>
    </submittedName>
</protein>
<feature type="domain" description="Type II restriction enzyme NaeI" evidence="5">
    <location>
        <begin position="22"/>
        <end position="317"/>
    </location>
</feature>
<dbReference type="InterPro" id="IPR037057">
    <property type="entry name" value="DNA_rep_MutH/T2_RE_sf"/>
</dbReference>
<dbReference type="GO" id="GO:0009036">
    <property type="term" value="F:type II site-specific deoxyribonuclease activity"/>
    <property type="evidence" value="ECO:0007669"/>
    <property type="project" value="InterPro"/>
</dbReference>
<keyword evidence="3" id="KW-0378">Hydrolase</keyword>
<keyword evidence="7" id="KW-1185">Reference proteome</keyword>
<dbReference type="GO" id="GO:0003677">
    <property type="term" value="F:DNA binding"/>
    <property type="evidence" value="ECO:0007669"/>
    <property type="project" value="InterPro"/>
</dbReference>
<sequence length="332" mass="37886">MTLFEHPGPAPGVYDDPELMLVRQRLLSLDPRGETVARVLRETIDRLLDGEHTGRFDWDDLHKTEKTHAGTLVEINLLRELGLDSGEDLDYLIEGIEVDCKFSQKLYGWMIPPEALDEICLVVWADDHQGLWSAGLLRANRAKLTTSGTVTKKGNRDGKFQLTKQHRSLVTWLWHEERLEENLLLHLDTETRDAILNAGAGSKRSPGQAKINELFRRVQGRRISRTVIRTLAMQKDYMKRVRYNGGAREKLRKEGILICGDYPNHQAVAEQLGLPVPQEGESVSIRVVEAKPHHEEEPRVRLEGRHWVKARPDDPREPAPLLPETKKATTQH</sequence>
<accession>A0A1S2Q1D7</accession>
<dbReference type="AlphaFoldDB" id="A0A1S2Q1D7"/>
<dbReference type="Gene3D" id="3.40.600.10">
    <property type="entry name" value="DNA mismatch repair MutH/Restriction endonuclease, type II"/>
    <property type="match status" value="1"/>
</dbReference>
<dbReference type="Proteomes" id="UP000179642">
    <property type="component" value="Unassembled WGS sequence"/>
</dbReference>
<comment type="caution">
    <text evidence="6">The sequence shown here is derived from an EMBL/GenBank/DDBJ whole genome shotgun (WGS) entry which is preliminary data.</text>
</comment>
<evidence type="ECO:0000256" key="2">
    <source>
        <dbReference type="ARBA" id="ARBA00022759"/>
    </source>
</evidence>
<evidence type="ECO:0000256" key="1">
    <source>
        <dbReference type="ARBA" id="ARBA00022722"/>
    </source>
</evidence>
<dbReference type="EMBL" id="MLYO01000051">
    <property type="protein sequence ID" value="OIJ99470.1"/>
    <property type="molecule type" value="Genomic_DNA"/>
</dbReference>
<evidence type="ECO:0000259" key="5">
    <source>
        <dbReference type="Pfam" id="PF09126"/>
    </source>
</evidence>
<keyword evidence="1" id="KW-0540">Nuclease</keyword>
<organism evidence="6 7">
    <name type="scientific">Streptomyces monashensis</name>
    <dbReference type="NCBI Taxonomy" id="1678012"/>
    <lineage>
        <taxon>Bacteria</taxon>
        <taxon>Bacillati</taxon>
        <taxon>Actinomycetota</taxon>
        <taxon>Actinomycetes</taxon>
        <taxon>Kitasatosporales</taxon>
        <taxon>Streptomycetaceae</taxon>
        <taxon>Streptomyces</taxon>
    </lineage>
</organism>
<gene>
    <name evidence="6" type="ORF">BIV23_28200</name>
</gene>
<evidence type="ECO:0000313" key="7">
    <source>
        <dbReference type="Proteomes" id="UP000179642"/>
    </source>
</evidence>
<dbReference type="Gene3D" id="1.10.10.10">
    <property type="entry name" value="Winged helix-like DNA-binding domain superfamily/Winged helix DNA-binding domain"/>
    <property type="match status" value="1"/>
</dbReference>
<proteinExistence type="predicted"/>
<dbReference type="InterPro" id="IPR011335">
    <property type="entry name" value="Restrct_endonuc-II-like"/>
</dbReference>
<name>A0A1S2Q1D7_9ACTN</name>
<evidence type="ECO:0000313" key="6">
    <source>
        <dbReference type="EMBL" id="OIJ99470.1"/>
    </source>
</evidence>
<dbReference type="InterPro" id="IPR036388">
    <property type="entry name" value="WH-like_DNA-bd_sf"/>
</dbReference>
<dbReference type="GO" id="GO:0009307">
    <property type="term" value="P:DNA restriction-modification system"/>
    <property type="evidence" value="ECO:0007669"/>
    <property type="project" value="InterPro"/>
</dbReference>
<evidence type="ECO:0000256" key="3">
    <source>
        <dbReference type="ARBA" id="ARBA00022801"/>
    </source>
</evidence>